<name>A0A6I4TZQ4_9SPHN</name>
<sequence length="1671" mass="178385">MKYLAAAFLTALLLVTAAPLQAQTITNTARASWQQGGITQATSSNEVGIEVVDFAAEITTYHPSRHADRTISVKRSSCAGEIIPFSSADAAPPTEMPLQRSAIIKVGELLVFTIVAPQGNRNPDARDAILVTITSAGGDEETLTIYETGNDTGEFAGAIQTVGIPPQPVSGDCRLSVHAGETVSVELKNSDGRAMVRASVSVLADPFGIVFDSRTGDPVDGTRITLFDSATGLPATVFAPDGVTPWPSTIFTGQTILDASGNAYPLDTGEYWFPLVPVGTYRLELEPPAPYSAPSKRAAEEMADLRRPNGVPFTLVDASFGADIPLLTLEPVRIDIPVDRPIVDLALEKRASRQVALPGDAVFYTVTARNPDTIAAKRNVVLVDTPSPWLRLRPDSILIDGASAPDQVNVSADGRRLTIRFEEIAAGASHVVRYAMVVRGDAPPGEAQNRVEATDSEGETIATGASVRIERDTLGSRMTIIGRISAGACSLDGDRPGIPGVRVVMEDGSFALTDEDGRYHFEGVMPGTHVIQVQRQTLPEGGRFMDCARSTASAGSPGSRFVRGQGGSLAVADFHAALPEGWEAPVIAEAAEQAPVRDAEAAGAEIDWLSYGDGEPAFLFPELGHNPRAPSVRVAIRHEKDQTVELAADGRQVDAVSYDGAQAAADGSFAVSVWRGLPLQGESTLFRAVVRNSDGSVAAELERVVDFAAAPVRAEVIAERSRLIADGATNPVIAVRLTDRKGCPVRAGVSGSVTLNAPYESARAIAQYQSQQLVGGGSVSPTWTIEGDDGIALIELAPTMVSGPLKLEFAFTQGKTTRHQELDSWVVPGDQEWTLVGLVEGSIGARSVADNMERSGRFDSDLGDDARVAFYAKGRVLGKFLITAAYDSAKQRDEEQLTGAIDPKAYYTVFADRSVRRFDAASRDKLYIRIETDTFYAISGDIVTGFDQTELARYNRSVTGVKAEGRFGALHVQGFAAETETRYRRDEIQGNGLSGPYALSSRALVANSETVTIEVRDRFRSELVLERRELERFVDYDIDLLSGTISFKQPVLSRDFALNPQFIVVEYEVDALTGSDEWNAGLRADVTVAKGAVRIGATAITDKGDDARTELIAADVRARVGTATELRAEFAASRTDGTTSNAWHLEAAHRSGAIDVLAYARRIDAGFGVDQQNVAERGRRKIGFDARYTVSDEISVTGSAWRDDSLIDDARRNAVQVQAGWRGRSTDLRLGISHFADRTADGVEGSSTVLEGGVNQRLLGGRLEIGATSSMALANTDSIDLPTRHRFDARYAISNAVRAVATYEIAEGDLISARTLKGGFEFTPWAGGRMLTTLGQQDIAGYGKRSFAAYGLAQSFAITESFTVDATIDGNLTLGGVDASRVINPDQPVASGGQVGQGGTLFEDFTAITLGAGWRKDRWAATMRGEWRDGELEDRVGATGGLIRQLGEGSVVGSGFTWTHAHGLNGSESSIVDGSIAAAYRPDSSPFALLAKLEYRSDEVTGAVAGEIGATGRTTITGDGTSRRLIASLSTNWSPRSREETETGAYESFLQRTEIGVFVAGRYNADSFEGTEIEGFTALGGVDARIGLGERFEIGGRASVRSNLADGATDFSFGPEVGFSPVDNVLVSVGYNVKGFRDRDFSAARYTDDGVYAAVRMKLDADTFGFLGLGR</sequence>
<dbReference type="SUPFAM" id="SSF117074">
    <property type="entry name" value="Hypothetical protein PA1324"/>
    <property type="match status" value="1"/>
</dbReference>
<dbReference type="Gene3D" id="2.60.40.740">
    <property type="match status" value="1"/>
</dbReference>
<evidence type="ECO:0000313" key="3">
    <source>
        <dbReference type="Proteomes" id="UP000429229"/>
    </source>
</evidence>
<reference evidence="2 3" key="1">
    <citation type="submission" date="2019-12" db="EMBL/GenBank/DDBJ databases">
        <title>Genomic-based taxomic classification of the family Erythrobacteraceae.</title>
        <authorList>
            <person name="Xu L."/>
        </authorList>
    </citation>
    <scope>NUCLEOTIDE SEQUENCE [LARGE SCALE GENOMIC DNA]</scope>
    <source>
        <strain evidence="2 3">LMG 29519</strain>
    </source>
</reference>
<evidence type="ECO:0000256" key="1">
    <source>
        <dbReference type="SAM" id="SignalP"/>
    </source>
</evidence>
<accession>A0A6I4TZQ4</accession>
<keyword evidence="1" id="KW-0732">Signal</keyword>
<gene>
    <name evidence="2" type="ORF">GRI68_02860</name>
</gene>
<evidence type="ECO:0000313" key="2">
    <source>
        <dbReference type="EMBL" id="MXP09118.1"/>
    </source>
</evidence>
<feature type="chain" id="PRO_5026047356" evidence="1">
    <location>
        <begin position="23"/>
        <end position="1671"/>
    </location>
</feature>
<dbReference type="Proteomes" id="UP000429229">
    <property type="component" value="Unassembled WGS sequence"/>
</dbReference>
<protein>
    <submittedName>
        <fullName evidence="2">DUF11 domain-containing protein</fullName>
    </submittedName>
</protein>
<organism evidence="2 3">
    <name type="scientific">Alteriqipengyuania halimionae</name>
    <dbReference type="NCBI Taxonomy" id="1926630"/>
    <lineage>
        <taxon>Bacteria</taxon>
        <taxon>Pseudomonadati</taxon>
        <taxon>Pseudomonadota</taxon>
        <taxon>Alphaproteobacteria</taxon>
        <taxon>Sphingomonadales</taxon>
        <taxon>Erythrobacteraceae</taxon>
        <taxon>Alteriqipengyuania</taxon>
    </lineage>
</organism>
<dbReference type="OrthoDB" id="9773411at2"/>
<proteinExistence type="predicted"/>
<keyword evidence="3" id="KW-1185">Reference proteome</keyword>
<dbReference type="EMBL" id="WTYR01000001">
    <property type="protein sequence ID" value="MXP09118.1"/>
    <property type="molecule type" value="Genomic_DNA"/>
</dbReference>
<feature type="signal peptide" evidence="1">
    <location>
        <begin position="1"/>
        <end position="22"/>
    </location>
</feature>
<dbReference type="RefSeq" id="WP_160615700.1">
    <property type="nucleotide sequence ID" value="NZ_WTYR01000001.1"/>
</dbReference>
<comment type="caution">
    <text evidence="2">The sequence shown here is derived from an EMBL/GenBank/DDBJ whole genome shotgun (WGS) entry which is preliminary data.</text>
</comment>